<dbReference type="Gene3D" id="3.30.1380.10">
    <property type="match status" value="1"/>
</dbReference>
<proteinExistence type="inferred from homology"/>
<dbReference type="SUPFAM" id="SSF55166">
    <property type="entry name" value="Hedgehog/DD-peptidase"/>
    <property type="match status" value="1"/>
</dbReference>
<dbReference type="EMBL" id="FOMX01000011">
    <property type="protein sequence ID" value="SFE27258.1"/>
    <property type="molecule type" value="Genomic_DNA"/>
</dbReference>
<dbReference type="AlphaFoldDB" id="A0A1I1Z7I5"/>
<evidence type="ECO:0000256" key="4">
    <source>
        <dbReference type="ARBA" id="ARBA00022723"/>
    </source>
</evidence>
<evidence type="ECO:0000256" key="5">
    <source>
        <dbReference type="ARBA" id="ARBA00022729"/>
    </source>
</evidence>
<dbReference type="Pfam" id="PF05951">
    <property type="entry name" value="Peptidase_M15_2"/>
    <property type="match status" value="1"/>
</dbReference>
<organism evidence="13 14">
    <name type="scientific">Nannocystis exedens</name>
    <dbReference type="NCBI Taxonomy" id="54"/>
    <lineage>
        <taxon>Bacteria</taxon>
        <taxon>Pseudomonadati</taxon>
        <taxon>Myxococcota</taxon>
        <taxon>Polyangia</taxon>
        <taxon>Nannocystales</taxon>
        <taxon>Nannocystaceae</taxon>
        <taxon>Nannocystis</taxon>
    </lineage>
</organism>
<dbReference type="PANTHER" id="PTHR37425">
    <property type="match status" value="1"/>
</dbReference>
<dbReference type="GO" id="GO:0006508">
    <property type="term" value="P:proteolysis"/>
    <property type="evidence" value="ECO:0007669"/>
    <property type="project" value="UniProtKB-KW"/>
</dbReference>
<feature type="chain" id="PRO_5011537939" description="Murein endopeptidase K" evidence="12">
    <location>
        <begin position="19"/>
        <end position="214"/>
    </location>
</feature>
<evidence type="ECO:0000256" key="6">
    <source>
        <dbReference type="ARBA" id="ARBA00022801"/>
    </source>
</evidence>
<feature type="signal peptide" evidence="12">
    <location>
        <begin position="1"/>
        <end position="18"/>
    </location>
</feature>
<keyword evidence="7" id="KW-0862">Zinc</keyword>
<dbReference type="InterPro" id="IPR010275">
    <property type="entry name" value="MepK"/>
</dbReference>
<evidence type="ECO:0000256" key="7">
    <source>
        <dbReference type="ARBA" id="ARBA00022833"/>
    </source>
</evidence>
<evidence type="ECO:0000256" key="2">
    <source>
        <dbReference type="ARBA" id="ARBA00004776"/>
    </source>
</evidence>
<protein>
    <recommendedName>
        <fullName evidence="11">Murein endopeptidase K</fullName>
    </recommendedName>
</protein>
<dbReference type="PANTHER" id="PTHR37425:SF1">
    <property type="entry name" value="OUTER MEMBRANE PROTEIN"/>
    <property type="match status" value="1"/>
</dbReference>
<dbReference type="Proteomes" id="UP000199400">
    <property type="component" value="Unassembled WGS sequence"/>
</dbReference>
<comment type="similarity">
    <text evidence="10">Belongs to the peptidase M15 family.</text>
</comment>
<evidence type="ECO:0000256" key="8">
    <source>
        <dbReference type="ARBA" id="ARBA00023049"/>
    </source>
</evidence>
<dbReference type="InterPro" id="IPR009045">
    <property type="entry name" value="Zn_M74/Hedgehog-like"/>
</dbReference>
<dbReference type="GO" id="GO:0071555">
    <property type="term" value="P:cell wall organization"/>
    <property type="evidence" value="ECO:0007669"/>
    <property type="project" value="UniProtKB-KW"/>
</dbReference>
<keyword evidence="9" id="KW-0961">Cell wall biogenesis/degradation</keyword>
<keyword evidence="6" id="KW-0378">Hydrolase</keyword>
<evidence type="ECO:0000313" key="13">
    <source>
        <dbReference type="EMBL" id="SFE27258.1"/>
    </source>
</evidence>
<name>A0A1I1Z7I5_9BACT</name>
<evidence type="ECO:0000256" key="10">
    <source>
        <dbReference type="ARBA" id="ARBA00093448"/>
    </source>
</evidence>
<evidence type="ECO:0000256" key="3">
    <source>
        <dbReference type="ARBA" id="ARBA00022670"/>
    </source>
</evidence>
<keyword evidence="4" id="KW-0479">Metal-binding</keyword>
<accession>A0A1I1Z7I5</accession>
<keyword evidence="14" id="KW-1185">Reference proteome</keyword>
<sequence length="214" mass="23304">MRVLVALLVAALVGPGPAGGPTGEHEGDKKAAYLAAKRAAPPARRACCPKDMSDGTCLIDPACRDSPRAGAEAEPVLFARHLHTLEVMPLRGPHPEGALARFFRCRFTDELASHPAELIAGVIAAADHFGAREVHIVSGFRHPKFNLMLTKKGREVARDSQHARSQAIDFSLPGVKADKLYKYALKRWKGGVGYYPVSQFVHLDTGKRRTWKGH</sequence>
<keyword evidence="8" id="KW-0482">Metalloprotease</keyword>
<reference evidence="14" key="1">
    <citation type="submission" date="2016-10" db="EMBL/GenBank/DDBJ databases">
        <authorList>
            <person name="Varghese N."/>
            <person name="Submissions S."/>
        </authorList>
    </citation>
    <scope>NUCLEOTIDE SEQUENCE [LARGE SCALE GENOMIC DNA]</scope>
    <source>
        <strain evidence="14">ATCC 25963</strain>
    </source>
</reference>
<gene>
    <name evidence="13" type="ORF">SAMN02745121_03654</name>
</gene>
<dbReference type="GO" id="GO:0046872">
    <property type="term" value="F:metal ion binding"/>
    <property type="evidence" value="ECO:0007669"/>
    <property type="project" value="UniProtKB-KW"/>
</dbReference>
<evidence type="ECO:0000256" key="12">
    <source>
        <dbReference type="SAM" id="SignalP"/>
    </source>
</evidence>
<dbReference type="GO" id="GO:0008237">
    <property type="term" value="F:metallopeptidase activity"/>
    <property type="evidence" value="ECO:0007669"/>
    <property type="project" value="UniProtKB-KW"/>
</dbReference>
<comment type="cofactor">
    <cofactor evidence="1">
        <name>Zn(2+)</name>
        <dbReference type="ChEBI" id="CHEBI:29105"/>
    </cofactor>
</comment>
<dbReference type="STRING" id="54.SAMN02745121_03654"/>
<evidence type="ECO:0000256" key="11">
    <source>
        <dbReference type="ARBA" id="ARBA00093666"/>
    </source>
</evidence>
<evidence type="ECO:0000256" key="9">
    <source>
        <dbReference type="ARBA" id="ARBA00023316"/>
    </source>
</evidence>
<keyword evidence="3" id="KW-0645">Protease</keyword>
<comment type="pathway">
    <text evidence="2">Cell wall biogenesis; cell wall polysaccharide biosynthesis.</text>
</comment>
<evidence type="ECO:0000256" key="1">
    <source>
        <dbReference type="ARBA" id="ARBA00001947"/>
    </source>
</evidence>
<keyword evidence="5 12" id="KW-0732">Signal</keyword>
<evidence type="ECO:0000313" key="14">
    <source>
        <dbReference type="Proteomes" id="UP000199400"/>
    </source>
</evidence>